<evidence type="ECO:0000256" key="2">
    <source>
        <dbReference type="ARBA" id="ARBA00022448"/>
    </source>
</evidence>
<comment type="subcellular location">
    <subcellularLocation>
        <location evidence="1 9">Cell membrane</location>
        <topology evidence="1 9">Single-pass membrane protein</topology>
    </subcellularLocation>
</comment>
<dbReference type="InterPro" id="IPR006312">
    <property type="entry name" value="TatA/E"/>
</dbReference>
<dbReference type="GO" id="GO:0043953">
    <property type="term" value="P:protein transport by the Tat complex"/>
    <property type="evidence" value="ECO:0007669"/>
    <property type="project" value="UniProtKB-UniRule"/>
</dbReference>
<evidence type="ECO:0000256" key="4">
    <source>
        <dbReference type="ARBA" id="ARBA00022692"/>
    </source>
</evidence>
<dbReference type="GO" id="GO:0008320">
    <property type="term" value="F:protein transmembrane transporter activity"/>
    <property type="evidence" value="ECO:0007669"/>
    <property type="project" value="UniProtKB-UniRule"/>
</dbReference>
<evidence type="ECO:0000256" key="3">
    <source>
        <dbReference type="ARBA" id="ARBA00022475"/>
    </source>
</evidence>
<evidence type="ECO:0000256" key="7">
    <source>
        <dbReference type="ARBA" id="ARBA00023010"/>
    </source>
</evidence>
<keyword evidence="5 9" id="KW-0653">Protein transport</keyword>
<keyword evidence="8 9" id="KW-0472">Membrane</keyword>
<dbReference type="Proteomes" id="UP000600865">
    <property type="component" value="Unassembled WGS sequence"/>
</dbReference>
<dbReference type="EMBL" id="BMYV01000001">
    <property type="protein sequence ID" value="GGX58193.1"/>
    <property type="molecule type" value="Genomic_DNA"/>
</dbReference>
<name>A0A918NBF9_9PROT</name>
<evidence type="ECO:0000256" key="1">
    <source>
        <dbReference type="ARBA" id="ARBA00004162"/>
    </source>
</evidence>
<evidence type="ECO:0000256" key="9">
    <source>
        <dbReference type="HAMAP-Rule" id="MF_00236"/>
    </source>
</evidence>
<dbReference type="PANTHER" id="PTHR42982">
    <property type="entry name" value="SEC-INDEPENDENT PROTEIN TRANSLOCASE PROTEIN TATA"/>
    <property type="match status" value="1"/>
</dbReference>
<protein>
    <recommendedName>
        <fullName evidence="9">Sec-independent protein translocase protein TatA</fullName>
    </recommendedName>
</protein>
<keyword evidence="7 9" id="KW-0811">Translocation</keyword>
<gene>
    <name evidence="9 10" type="primary">tatA</name>
    <name evidence="10" type="ORF">GCM10011309_04250</name>
</gene>
<organism evidence="10 11">
    <name type="scientific">Litorimonas cladophorae</name>
    <dbReference type="NCBI Taxonomy" id="1220491"/>
    <lineage>
        <taxon>Bacteria</taxon>
        <taxon>Pseudomonadati</taxon>
        <taxon>Pseudomonadota</taxon>
        <taxon>Alphaproteobacteria</taxon>
        <taxon>Maricaulales</taxon>
        <taxon>Robiginitomaculaceae</taxon>
    </lineage>
</organism>
<dbReference type="Gene3D" id="1.20.5.3310">
    <property type="match status" value="1"/>
</dbReference>
<keyword evidence="11" id="KW-1185">Reference proteome</keyword>
<dbReference type="InterPro" id="IPR003369">
    <property type="entry name" value="TatA/B/E"/>
</dbReference>
<dbReference type="Pfam" id="PF02416">
    <property type="entry name" value="TatA_B_E"/>
    <property type="match status" value="1"/>
</dbReference>
<comment type="subunit">
    <text evidence="9">The Tat system comprises two distinct complexes: a TatABC complex, containing multiple copies of TatA, TatB and TatC subunits, and a separate TatA complex, containing only TatA subunits. Substrates initially bind to the TatABC complex, which probably triggers association of the separate TatA complex to form the active translocon.</text>
</comment>
<evidence type="ECO:0000313" key="10">
    <source>
        <dbReference type="EMBL" id="GGX58193.1"/>
    </source>
</evidence>
<keyword evidence="6 9" id="KW-1133">Transmembrane helix</keyword>
<dbReference type="AlphaFoldDB" id="A0A918NBF9"/>
<accession>A0A918NBF9</accession>
<comment type="function">
    <text evidence="9">Part of the twin-arginine translocation (Tat) system that transports large folded proteins containing a characteristic twin-arginine motif in their signal peptide across membranes. TatA could form the protein-conducting channel of the Tat system.</text>
</comment>
<dbReference type="GO" id="GO:0033281">
    <property type="term" value="C:TAT protein transport complex"/>
    <property type="evidence" value="ECO:0007669"/>
    <property type="project" value="UniProtKB-UniRule"/>
</dbReference>
<reference evidence="10 11" key="1">
    <citation type="journal article" date="2014" name="Int. J. Syst. Evol. Microbiol.">
        <title>Complete genome sequence of Corynebacterium casei LMG S-19264T (=DSM 44701T), isolated from a smear-ripened cheese.</title>
        <authorList>
            <consortium name="US DOE Joint Genome Institute (JGI-PGF)"/>
            <person name="Walter F."/>
            <person name="Albersmeier A."/>
            <person name="Kalinowski J."/>
            <person name="Ruckert C."/>
        </authorList>
    </citation>
    <scope>NUCLEOTIDE SEQUENCE [LARGE SCALE GENOMIC DNA]</scope>
    <source>
        <strain evidence="10 11">KCTC 23968</strain>
    </source>
</reference>
<dbReference type="RefSeq" id="WP_189580701.1">
    <property type="nucleotide sequence ID" value="NZ_BMYV01000001.1"/>
</dbReference>
<evidence type="ECO:0000313" key="11">
    <source>
        <dbReference type="Proteomes" id="UP000600865"/>
    </source>
</evidence>
<keyword evidence="2 9" id="KW-0813">Transport</keyword>
<keyword evidence="3 9" id="KW-1003">Cell membrane</keyword>
<evidence type="ECO:0000256" key="5">
    <source>
        <dbReference type="ARBA" id="ARBA00022927"/>
    </source>
</evidence>
<dbReference type="PANTHER" id="PTHR42982:SF1">
    <property type="entry name" value="SEC-INDEPENDENT PROTEIN TRANSLOCASE PROTEIN TATA"/>
    <property type="match status" value="1"/>
</dbReference>
<sequence>MPHWSGLLIIAVILLLIFGRGGKISSIMGDMGKGISSFRKGLKENVEDMTDAADDALDVTPKGEDIKVKKKR</sequence>
<evidence type="ECO:0000256" key="6">
    <source>
        <dbReference type="ARBA" id="ARBA00022989"/>
    </source>
</evidence>
<evidence type="ECO:0000256" key="8">
    <source>
        <dbReference type="ARBA" id="ARBA00023136"/>
    </source>
</evidence>
<keyword evidence="4 9" id="KW-0812">Transmembrane</keyword>
<comment type="similarity">
    <text evidence="9">Belongs to the TatA/E family.</text>
</comment>
<proteinExistence type="inferred from homology"/>
<dbReference type="HAMAP" id="MF_00236">
    <property type="entry name" value="TatA_E"/>
    <property type="match status" value="1"/>
</dbReference>
<comment type="caution">
    <text evidence="10">The sequence shown here is derived from an EMBL/GenBank/DDBJ whole genome shotgun (WGS) entry which is preliminary data.</text>
</comment>